<dbReference type="AlphaFoldDB" id="A0A6S7B101"/>
<feature type="compositionally biased region" description="Basic and acidic residues" evidence="1">
    <location>
        <begin position="10"/>
        <end position="21"/>
    </location>
</feature>
<accession>A0A6S7B101</accession>
<gene>
    <name evidence="2" type="ORF">LMG28138_01802</name>
</gene>
<dbReference type="EMBL" id="CADIKM010000006">
    <property type="protein sequence ID" value="CAB3784402.1"/>
    <property type="molecule type" value="Genomic_DNA"/>
</dbReference>
<reference evidence="2 3" key="1">
    <citation type="submission" date="2020-04" db="EMBL/GenBank/DDBJ databases">
        <authorList>
            <person name="De Canck E."/>
        </authorList>
    </citation>
    <scope>NUCLEOTIDE SEQUENCE [LARGE SCALE GENOMIC DNA]</scope>
    <source>
        <strain evidence="2 3">LMG 28138</strain>
    </source>
</reference>
<evidence type="ECO:0000313" key="3">
    <source>
        <dbReference type="Proteomes" id="UP000494115"/>
    </source>
</evidence>
<feature type="region of interest" description="Disordered" evidence="1">
    <location>
        <begin position="1"/>
        <end position="28"/>
    </location>
</feature>
<dbReference type="Proteomes" id="UP000494115">
    <property type="component" value="Unassembled WGS sequence"/>
</dbReference>
<protein>
    <submittedName>
        <fullName evidence="2">Uncharacterized protein</fullName>
    </submittedName>
</protein>
<organism evidence="2 3">
    <name type="scientific">Pararobbsia alpina</name>
    <dbReference type="NCBI Taxonomy" id="621374"/>
    <lineage>
        <taxon>Bacteria</taxon>
        <taxon>Pseudomonadati</taxon>
        <taxon>Pseudomonadota</taxon>
        <taxon>Betaproteobacteria</taxon>
        <taxon>Burkholderiales</taxon>
        <taxon>Burkholderiaceae</taxon>
        <taxon>Pararobbsia</taxon>
    </lineage>
</organism>
<sequence>MKPAKPTHGGAREGAGRKTSDGAKGVVPVNITLTPEEREKLKALGGSAWVRAQLRGA</sequence>
<keyword evidence="3" id="KW-1185">Reference proteome</keyword>
<name>A0A6S7B101_9BURK</name>
<proteinExistence type="predicted"/>
<evidence type="ECO:0000256" key="1">
    <source>
        <dbReference type="SAM" id="MobiDB-lite"/>
    </source>
</evidence>
<dbReference type="RefSeq" id="WP_175104410.1">
    <property type="nucleotide sequence ID" value="NZ_CADIKM010000006.1"/>
</dbReference>
<evidence type="ECO:0000313" key="2">
    <source>
        <dbReference type="EMBL" id="CAB3784402.1"/>
    </source>
</evidence>